<dbReference type="EMBL" id="MH925094">
    <property type="protein sequence ID" value="QAY02188.1"/>
    <property type="molecule type" value="Genomic_DNA"/>
</dbReference>
<gene>
    <name evidence="1" type="ORF">VspSw1_120</name>
</gene>
<dbReference type="Proteomes" id="UP000290327">
    <property type="component" value="Segment"/>
</dbReference>
<evidence type="ECO:0000313" key="2">
    <source>
        <dbReference type="Proteomes" id="UP000290327"/>
    </source>
</evidence>
<sequence length="87" mass="9734">MLRGRTKLNILLGLCCILFLGSLLGLQAYSAYHKGQVDKLKWCFGTLPEAQIQVTAARHKRYLHTAYVSGVENTPCTNENPVEVSRK</sequence>
<proteinExistence type="predicted"/>
<name>A0A411BKS9_9CAUD</name>
<protein>
    <submittedName>
        <fullName evidence="1">Uncharacterized protein</fullName>
    </submittedName>
</protein>
<reference evidence="1 2" key="1">
    <citation type="submission" date="2018-09" db="EMBL/GenBank/DDBJ databases">
        <title>Characterization and complete genomic analysis of VspSw_1.</title>
        <authorList>
            <person name="Chen L."/>
        </authorList>
    </citation>
    <scope>NUCLEOTIDE SEQUENCE [LARGE SCALE GENOMIC DNA]</scope>
</reference>
<evidence type="ECO:0000313" key="1">
    <source>
        <dbReference type="EMBL" id="QAY02188.1"/>
    </source>
</evidence>
<accession>A0A411BKS9</accession>
<keyword evidence="2" id="KW-1185">Reference proteome</keyword>
<organism evidence="1 2">
    <name type="scientific">Vibrio phage VspSw_1</name>
    <dbReference type="NCBI Taxonomy" id="2484249"/>
    <lineage>
        <taxon>Viruses</taxon>
        <taxon>Duplodnaviria</taxon>
        <taxon>Heunggongvirae</taxon>
        <taxon>Uroviricota</taxon>
        <taxon>Caudoviricetes</taxon>
        <taxon>Demerecviridae</taxon>
        <taxon>Pogseptimavirus</taxon>
        <taxon>Pogseptimavirus VspSw1</taxon>
    </lineage>
</organism>